<organism evidence="1 2">
    <name type="scientific">Diatraea saccharalis</name>
    <name type="common">sugarcane borer</name>
    <dbReference type="NCBI Taxonomy" id="40085"/>
    <lineage>
        <taxon>Eukaryota</taxon>
        <taxon>Metazoa</taxon>
        <taxon>Ecdysozoa</taxon>
        <taxon>Arthropoda</taxon>
        <taxon>Hexapoda</taxon>
        <taxon>Insecta</taxon>
        <taxon>Pterygota</taxon>
        <taxon>Neoptera</taxon>
        <taxon>Endopterygota</taxon>
        <taxon>Lepidoptera</taxon>
        <taxon>Glossata</taxon>
        <taxon>Ditrysia</taxon>
        <taxon>Pyraloidea</taxon>
        <taxon>Crambidae</taxon>
        <taxon>Crambinae</taxon>
        <taxon>Diatraea</taxon>
    </lineage>
</organism>
<reference evidence="1" key="2">
    <citation type="submission" date="2022-10" db="EMBL/GenBank/DDBJ databases">
        <authorList>
            <consortium name="ENA_rothamsted_submissions"/>
            <consortium name="culmorum"/>
            <person name="King R."/>
        </authorList>
    </citation>
    <scope>NUCLEOTIDE SEQUENCE</scope>
</reference>
<dbReference type="EMBL" id="OU893338">
    <property type="protein sequence ID" value="CAG9794896.1"/>
    <property type="molecule type" value="Genomic_DNA"/>
</dbReference>
<sequence>MTYTSSSSSSVLLCPHCRGSGLPYGWLRRMSHDPPRWPNVDWRVYTTVNAAEANGLTCLPKHGVARDNIFFVTHPVADPCESCLRTTIVVRGVYLLHHRATYNLLL</sequence>
<reference evidence="1" key="1">
    <citation type="submission" date="2021-12" db="EMBL/GenBank/DDBJ databases">
        <authorList>
            <person name="King R."/>
        </authorList>
    </citation>
    <scope>NUCLEOTIDE SEQUENCE</scope>
</reference>
<accession>A0A9N9WJ77</accession>
<protein>
    <submittedName>
        <fullName evidence="1">Uncharacterized protein</fullName>
    </submittedName>
</protein>
<evidence type="ECO:0000313" key="2">
    <source>
        <dbReference type="Proteomes" id="UP001153714"/>
    </source>
</evidence>
<name>A0A9N9WJ77_9NEOP</name>
<keyword evidence="2" id="KW-1185">Reference proteome</keyword>
<proteinExistence type="predicted"/>
<dbReference type="Proteomes" id="UP001153714">
    <property type="component" value="Chromosome 7"/>
</dbReference>
<evidence type="ECO:0000313" key="1">
    <source>
        <dbReference type="EMBL" id="CAG9794896.1"/>
    </source>
</evidence>
<dbReference type="OrthoDB" id="7502741at2759"/>
<dbReference type="AlphaFoldDB" id="A0A9N9WJ77"/>
<gene>
    <name evidence="1" type="ORF">DIATSA_LOCUS12237</name>
</gene>